<protein>
    <submittedName>
        <fullName evidence="2">Uncharacterized protein</fullName>
    </submittedName>
</protein>
<evidence type="ECO:0000256" key="1">
    <source>
        <dbReference type="SAM" id="Phobius"/>
    </source>
</evidence>
<feature type="transmembrane region" description="Helical" evidence="1">
    <location>
        <begin position="69"/>
        <end position="89"/>
    </location>
</feature>
<feature type="transmembrane region" description="Helical" evidence="1">
    <location>
        <begin position="101"/>
        <end position="118"/>
    </location>
</feature>
<evidence type="ECO:0000313" key="3">
    <source>
        <dbReference type="Proteomes" id="UP000602284"/>
    </source>
</evidence>
<comment type="caution">
    <text evidence="2">The sequence shown here is derived from an EMBL/GenBank/DDBJ whole genome shotgun (WGS) entry which is preliminary data.</text>
</comment>
<sequence length="179" mass="21275">MGEWAKSGLVLLTSVSWLVAYWIFGDHKRWREYYATALFICMWDFISTILTFHYGLWRFERTMISPSHVQADFSIVFTHLLPMGMLIPARYPYKSGWWKQGWFLLFFLAVNSGLEAIFHAAHLISYYHGWNYAWSVALWGMMILAIRIHYTHPIWAWVFNIAMTAFIIWHFKIPIPSLT</sequence>
<name>A0ABS1J719_9BACL</name>
<keyword evidence="1" id="KW-1133">Transmembrane helix</keyword>
<dbReference type="Proteomes" id="UP000602284">
    <property type="component" value="Unassembled WGS sequence"/>
</dbReference>
<feature type="transmembrane region" description="Helical" evidence="1">
    <location>
        <begin position="36"/>
        <end position="57"/>
    </location>
</feature>
<evidence type="ECO:0000313" key="2">
    <source>
        <dbReference type="EMBL" id="MBL0386082.1"/>
    </source>
</evidence>
<accession>A0ABS1J719</accession>
<dbReference type="RefSeq" id="WP_201631904.1">
    <property type="nucleotide sequence ID" value="NZ_JAEQNB010000001.1"/>
</dbReference>
<organism evidence="2 3">
    <name type="scientific">Tumebacillus amylolyticus</name>
    <dbReference type="NCBI Taxonomy" id="2801339"/>
    <lineage>
        <taxon>Bacteria</taxon>
        <taxon>Bacillati</taxon>
        <taxon>Bacillota</taxon>
        <taxon>Bacilli</taxon>
        <taxon>Bacillales</taxon>
        <taxon>Alicyclobacillaceae</taxon>
        <taxon>Tumebacillus</taxon>
    </lineage>
</organism>
<proteinExistence type="predicted"/>
<dbReference type="InterPro" id="IPR048147">
    <property type="entry name" value="CBO0543-like"/>
</dbReference>
<feature type="transmembrane region" description="Helical" evidence="1">
    <location>
        <begin position="130"/>
        <end position="148"/>
    </location>
</feature>
<keyword evidence="1" id="KW-0812">Transmembrane</keyword>
<reference evidence="2 3" key="1">
    <citation type="submission" date="2021-01" db="EMBL/GenBank/DDBJ databases">
        <title>Tumebacillus sp. strain ITR2 16S ribosomal RNA gene Genome sequencing and assembly.</title>
        <authorList>
            <person name="Kang M."/>
        </authorList>
    </citation>
    <scope>NUCLEOTIDE SEQUENCE [LARGE SCALE GENOMIC DNA]</scope>
    <source>
        <strain evidence="2 3">ITR2</strain>
    </source>
</reference>
<feature type="transmembrane region" description="Helical" evidence="1">
    <location>
        <begin position="7"/>
        <end position="24"/>
    </location>
</feature>
<gene>
    <name evidence="2" type="ORF">JJB07_05390</name>
</gene>
<feature type="transmembrane region" description="Helical" evidence="1">
    <location>
        <begin position="154"/>
        <end position="171"/>
    </location>
</feature>
<dbReference type="NCBIfam" id="NF041644">
    <property type="entry name" value="CBO0543_fam"/>
    <property type="match status" value="1"/>
</dbReference>
<keyword evidence="1" id="KW-0472">Membrane</keyword>
<dbReference type="EMBL" id="JAEQNB010000001">
    <property type="protein sequence ID" value="MBL0386082.1"/>
    <property type="molecule type" value="Genomic_DNA"/>
</dbReference>
<keyword evidence="3" id="KW-1185">Reference proteome</keyword>